<feature type="region of interest" description="Disordered" evidence="1">
    <location>
        <begin position="467"/>
        <end position="564"/>
    </location>
</feature>
<name>A0AA39CJP3_9EURO</name>
<feature type="compositionally biased region" description="Basic and acidic residues" evidence="1">
    <location>
        <begin position="593"/>
        <end position="608"/>
    </location>
</feature>
<proteinExistence type="predicted"/>
<reference evidence="2" key="1">
    <citation type="submission" date="2022-10" db="EMBL/GenBank/DDBJ databases">
        <title>Culturing micro-colonial fungi from biological soil crusts in the Mojave desert and describing Neophaeococcomyces mojavensis, and introducing the new genera and species Taxawa tesnikishii.</title>
        <authorList>
            <person name="Kurbessoian T."/>
            <person name="Stajich J.E."/>
        </authorList>
    </citation>
    <scope>NUCLEOTIDE SEQUENCE</scope>
    <source>
        <strain evidence="2">TK_41</strain>
    </source>
</reference>
<feature type="region of interest" description="Disordered" evidence="1">
    <location>
        <begin position="577"/>
        <end position="608"/>
    </location>
</feature>
<feature type="compositionally biased region" description="Low complexity" evidence="1">
    <location>
        <begin position="328"/>
        <end position="341"/>
    </location>
</feature>
<evidence type="ECO:0000313" key="2">
    <source>
        <dbReference type="EMBL" id="KAJ9610438.1"/>
    </source>
</evidence>
<feature type="compositionally biased region" description="Low complexity" evidence="1">
    <location>
        <begin position="541"/>
        <end position="558"/>
    </location>
</feature>
<evidence type="ECO:0000313" key="3">
    <source>
        <dbReference type="Proteomes" id="UP001172673"/>
    </source>
</evidence>
<evidence type="ECO:0008006" key="4">
    <source>
        <dbReference type="Google" id="ProtNLM"/>
    </source>
</evidence>
<comment type="caution">
    <text evidence="2">The sequence shown here is derived from an EMBL/GenBank/DDBJ whole genome shotgun (WGS) entry which is preliminary data.</text>
</comment>
<sequence>MSIADSPDYPFRSDDKNLKMFYPTATDEGNSFDDFFNEEMYRPDGSDEENKAQFDDFEDLFNDAFNQDDYKLPTLDTSAIKAEKSPPQPWREGVWCLKQRQQPPKLTVEKTRRLDTKRPQPIQTMNVINHHFHHAQGPQSPLEITSPSRTKRVVTSPATAAFDPTTYVRPPFARETTLSPSPMYAQLPITPRPGHADTSNWQQDFQNFHLRQPYERQFQAQSSPRKQNKQAQFARDMNAAIMAQNRGVNNAGPSYFDTSSSYSETSAIDPVLLSPQHDIAHENQPAYSQEPVLLSPRHEMLQENHHAFSQDSQGQLTAHALTSMQSPIAASLPSSTSSAHSQVARTHTSNTSLSMQSSQPIFSPPITATAHPPLPTLAPEEAYPVLAAPTPQRVPHPILHQPNDISLTGLGIQYLELEQMSQAVLYEPQSYLPQGMGPIGVALPYPPATTASNPMYAYPPLPPPPSHIFSDLSPFNTPRKQRRSPSRSPSPPISPSTISPRRNPRRSPNRCVTDYAQSRRKSIHKPGPIKDLGMAEPPTPRTRSSSRPPRTPRGPKTPTGGGGMVDFVNFTPKDASKLLNDVAPSGSSKTRARREQEAREKRKKLSEAAKRAVVVAGGDVAAFERAIFT</sequence>
<feature type="region of interest" description="Disordered" evidence="1">
    <location>
        <begin position="328"/>
        <end position="369"/>
    </location>
</feature>
<dbReference type="EMBL" id="JAPDRK010000007">
    <property type="protein sequence ID" value="KAJ9610438.1"/>
    <property type="molecule type" value="Genomic_DNA"/>
</dbReference>
<organism evidence="2 3">
    <name type="scientific">Cladophialophora chaetospira</name>
    <dbReference type="NCBI Taxonomy" id="386627"/>
    <lineage>
        <taxon>Eukaryota</taxon>
        <taxon>Fungi</taxon>
        <taxon>Dikarya</taxon>
        <taxon>Ascomycota</taxon>
        <taxon>Pezizomycotina</taxon>
        <taxon>Eurotiomycetes</taxon>
        <taxon>Chaetothyriomycetidae</taxon>
        <taxon>Chaetothyriales</taxon>
        <taxon>Herpotrichiellaceae</taxon>
        <taxon>Cladophialophora</taxon>
    </lineage>
</organism>
<protein>
    <recommendedName>
        <fullName evidence="4">Developmental regulatory protein wetA</fullName>
    </recommendedName>
</protein>
<accession>A0AA39CJP3</accession>
<feature type="compositionally biased region" description="Polar residues" evidence="1">
    <location>
        <begin position="343"/>
        <end position="361"/>
    </location>
</feature>
<evidence type="ECO:0000256" key="1">
    <source>
        <dbReference type="SAM" id="MobiDB-lite"/>
    </source>
</evidence>
<keyword evidence="3" id="KW-1185">Reference proteome</keyword>
<dbReference type="AlphaFoldDB" id="A0AA39CJP3"/>
<dbReference type="Proteomes" id="UP001172673">
    <property type="component" value="Unassembled WGS sequence"/>
</dbReference>
<gene>
    <name evidence="2" type="ORF">H2200_005215</name>
</gene>